<dbReference type="InterPro" id="IPR037165">
    <property type="entry name" value="AldOxase/xan_DH_Mopterin-bd_sf"/>
</dbReference>
<dbReference type="EMBL" id="BA000048">
    <property type="protein sequence ID" value="BAJ50381.1"/>
    <property type="molecule type" value="Genomic_DNA"/>
</dbReference>
<dbReference type="Pfam" id="PF01315">
    <property type="entry name" value="Ald_Xan_dh_C"/>
    <property type="match status" value="1"/>
</dbReference>
<dbReference type="InterPro" id="IPR000674">
    <property type="entry name" value="Ald_Oxase/Xan_DH_a/b"/>
</dbReference>
<dbReference type="GO" id="GO:0005506">
    <property type="term" value="F:iron ion binding"/>
    <property type="evidence" value="ECO:0007669"/>
    <property type="project" value="InterPro"/>
</dbReference>
<dbReference type="KEGG" id="csu:CSUB_C0520"/>
<evidence type="ECO:0000256" key="2">
    <source>
        <dbReference type="ARBA" id="ARBA00023002"/>
    </source>
</evidence>
<dbReference type="AlphaFoldDB" id="E6N5K4"/>
<dbReference type="EMBL" id="AP011841">
    <property type="protein sequence ID" value="BAJ47573.1"/>
    <property type="molecule type" value="Genomic_DNA"/>
</dbReference>
<proteinExistence type="predicted"/>
<reference evidence="4 6" key="2">
    <citation type="journal article" date="2011" name="Nucleic Acids Res.">
        <title>Insights into the evolution of Archaea and eukaryotic protein modifier systems revealed by the genome of a novel archaeal group.</title>
        <authorList>
            <person name="Nunoura T."/>
            <person name="Takaki Y."/>
            <person name="Kakuta J."/>
            <person name="Nishi S."/>
            <person name="Sugahara J."/>
            <person name="Kazama H."/>
            <person name="Chee G."/>
            <person name="Hattori M."/>
            <person name="Kanai A."/>
            <person name="Atomi H."/>
            <person name="Takai K."/>
            <person name="Takami H."/>
        </authorList>
    </citation>
    <scope>NUCLEOTIDE SEQUENCE [LARGE SCALE GENOMIC DNA]</scope>
</reference>
<dbReference type="SMART" id="SM01008">
    <property type="entry name" value="Ald_Xan_dh_C"/>
    <property type="match status" value="1"/>
</dbReference>
<dbReference type="GO" id="GO:0016491">
    <property type="term" value="F:oxidoreductase activity"/>
    <property type="evidence" value="ECO:0007669"/>
    <property type="project" value="UniProtKB-KW"/>
</dbReference>
<dbReference type="InterPro" id="IPR008274">
    <property type="entry name" value="AldOxase/xan_DH_MoCoBD1"/>
</dbReference>
<dbReference type="Pfam" id="PF20256">
    <property type="entry name" value="MoCoBD_2"/>
    <property type="match status" value="1"/>
</dbReference>
<dbReference type="Proteomes" id="UP000008120">
    <property type="component" value="Chromosome"/>
</dbReference>
<dbReference type="PANTHER" id="PTHR11908">
    <property type="entry name" value="XANTHINE DEHYDROGENASE"/>
    <property type="match status" value="1"/>
</dbReference>
<dbReference type="Gene3D" id="3.90.1170.50">
    <property type="entry name" value="Aldehyde oxidase/xanthine dehydrogenase, a/b hammerhead"/>
    <property type="match status" value="1"/>
</dbReference>
<dbReference type="FunFam" id="3.30.365.10:FF:000001">
    <property type="entry name" value="Xanthine dehydrogenase oxidase"/>
    <property type="match status" value="1"/>
</dbReference>
<dbReference type="InterPro" id="IPR016208">
    <property type="entry name" value="Ald_Oxase/xanthine_DH-like"/>
</dbReference>
<dbReference type="Pfam" id="PF02738">
    <property type="entry name" value="MoCoBD_1"/>
    <property type="match status" value="1"/>
</dbReference>
<dbReference type="PANTHER" id="PTHR11908:SF132">
    <property type="entry name" value="ALDEHYDE OXIDASE 1-RELATED"/>
    <property type="match status" value="1"/>
</dbReference>
<sequence>MHAAVLRSPYAHARITKIDKTRALALKGVVAVYTADDLGQLNGPLPPSVSPLPQYPIPYMRTHYALAKEKVRYVGEPVAFIVAENKYVAKDAAEMVEVEYEPLPAVVDVEKAIQQGSPLVHEDVPNNIAAHHIIRVGDSTLAGNADLVIREKFVFNRGAGASIETRGVVAHYDAKTGQLTVWDSTQAPIPIRNTLSKLFNIPLHLVRVIAPDIGGGFGPKIMLFYPEEILTTFAAIKLGRPVKWIEERREYMVATNQQRIQVHYVEAAFGRDGRLLSFRDRFLVDTGAYTPYGIMVPIITSGTMPGPYKIPAMEIEFMSVYTNKTVVSPVRGAGRPDAVYVMERVMDIAAQKLGLDRVEVRRRNLIKSNEFPYDTGIIYQDGGPVKYDSGNYESLLNLLLEKIHYKSWPERKQRYRAQGRYVGLGLALYVEGAGVGPYEMAKVTVTPSGRIVVATGVGSQGQGHFTVLAQIAADVLGASVDDVDVVVGDTAHMPWGVGTFASRSATIAGNAVHLAAMDVRKKAAEVAAKLFEANPEDIEFQGGRVFVRGHPDKSYTLGELAVYAHPIRGLIKREPGLEATRFFSPEQSVFASGGHAAEVEIDPETGKLHILRYVIVHDCGPMINPLIVEGQIHGGLSNGLGGAVYEEIVHDESGQPLATTFSDYLIPSATEMPEKIEIYHLETPSPLNPLGVKGVGEAGVIPVAAVIASAVQDAFDGKVIPTQSPLKPNTLKELLKVTGQ</sequence>
<evidence type="ECO:0000256" key="1">
    <source>
        <dbReference type="ARBA" id="ARBA00022505"/>
    </source>
</evidence>
<dbReference type="Gene3D" id="3.30.365.10">
    <property type="entry name" value="Aldehyde oxidase/xanthine dehydrogenase, molybdopterin binding domain"/>
    <property type="match status" value="4"/>
</dbReference>
<protein>
    <submittedName>
        <fullName evidence="4">Molybdenum hydroxylase family protein, large subunit</fullName>
    </submittedName>
</protein>
<dbReference type="BioCyc" id="CCAL311458:G131R-528-MONOMER"/>
<evidence type="ECO:0000259" key="3">
    <source>
        <dbReference type="SMART" id="SM01008"/>
    </source>
</evidence>
<dbReference type="SUPFAM" id="SSF56003">
    <property type="entry name" value="Molybdenum cofactor-binding domain"/>
    <property type="match status" value="1"/>
</dbReference>
<dbReference type="InterPro" id="IPR046867">
    <property type="entry name" value="AldOxase/xan_DH_MoCoBD2"/>
</dbReference>
<dbReference type="STRING" id="311458.CSUB_C0520"/>
<evidence type="ECO:0000313" key="4">
    <source>
        <dbReference type="EMBL" id="BAJ47573.1"/>
    </source>
</evidence>
<accession>E6N5K4</accession>
<keyword evidence="2" id="KW-0560">Oxidoreductase</keyword>
<evidence type="ECO:0000313" key="6">
    <source>
        <dbReference type="Proteomes" id="UP000008120"/>
    </source>
</evidence>
<gene>
    <name evidence="5" type="ORF">CSUB_C0520</name>
    <name evidence="4" type="ORF">HGMM_F52E01C18</name>
</gene>
<keyword evidence="1" id="KW-0500">Molybdenum</keyword>
<organism evidence="4 6">
    <name type="scientific">Caldiarchaeum subterraneum</name>
    <dbReference type="NCBI Taxonomy" id="311458"/>
    <lineage>
        <taxon>Archaea</taxon>
        <taxon>Nitrososphaerota</taxon>
        <taxon>Candidatus Caldarchaeales</taxon>
        <taxon>Candidatus Caldarchaeaceae</taxon>
        <taxon>Candidatus Caldarchaeum</taxon>
    </lineage>
</organism>
<reference evidence="4 6" key="1">
    <citation type="journal article" date="2005" name="Environ. Microbiol.">
        <title>Genetic and functional properties of uncultivated thermophilic crenarchaeotes from a subsurface gold mine as revealed by analysis of genome fragments.</title>
        <authorList>
            <person name="Nunoura T."/>
            <person name="Hirayama H."/>
            <person name="Takami H."/>
            <person name="Oida H."/>
            <person name="Nishi S."/>
            <person name="Shimamura S."/>
            <person name="Suzuki Y."/>
            <person name="Inagaki F."/>
            <person name="Takai K."/>
            <person name="Nealson K.H."/>
            <person name="Horikoshi K."/>
        </authorList>
    </citation>
    <scope>NUCLEOTIDE SEQUENCE [LARGE SCALE GENOMIC DNA]</scope>
</reference>
<evidence type="ECO:0000313" key="5">
    <source>
        <dbReference type="EMBL" id="BAJ50381.1"/>
    </source>
</evidence>
<name>E6N5K4_CALS0</name>
<feature type="domain" description="Aldehyde oxidase/xanthine dehydrogenase a/b hammerhead" evidence="3">
    <location>
        <begin position="2"/>
        <end position="104"/>
    </location>
</feature>
<dbReference type="SUPFAM" id="SSF54665">
    <property type="entry name" value="CO dehydrogenase molybdoprotein N-domain-like"/>
    <property type="match status" value="1"/>
</dbReference>
<dbReference type="InterPro" id="IPR036856">
    <property type="entry name" value="Ald_Oxase/Xan_DH_a/b_sf"/>
</dbReference>